<dbReference type="GO" id="GO:0004673">
    <property type="term" value="F:protein histidine kinase activity"/>
    <property type="evidence" value="ECO:0007669"/>
    <property type="project" value="UniProtKB-EC"/>
</dbReference>
<dbReference type="PROSITE" id="PS50109">
    <property type="entry name" value="HIS_KIN"/>
    <property type="match status" value="1"/>
</dbReference>
<protein>
    <recommendedName>
        <fullName evidence="2">histidine kinase</fullName>
        <ecNumber evidence="2">2.7.13.3</ecNumber>
    </recommendedName>
</protein>
<reference evidence="9" key="1">
    <citation type="submission" date="2020-12" db="EMBL/GenBank/DDBJ databases">
        <authorList>
            <person name="Huq M.A."/>
        </authorList>
    </citation>
    <scope>NUCLEOTIDE SEQUENCE</scope>
    <source>
        <strain evidence="9">MAHUQ-46</strain>
    </source>
</reference>
<proteinExistence type="predicted"/>
<evidence type="ECO:0000313" key="9">
    <source>
        <dbReference type="EMBL" id="MBJ6364083.1"/>
    </source>
</evidence>
<sequence>MNDSGIGIPQSEQEHIFERFYQIANGSGKKEGSGLGLVISREIVHVHHGSIRVESDQGSGSDFQVTLPLRFEPANQNHASEGVHN</sequence>
<dbReference type="Proteomes" id="UP000640274">
    <property type="component" value="Unassembled WGS sequence"/>
</dbReference>
<accession>A0A934J9L6</accession>
<dbReference type="Pfam" id="PF02518">
    <property type="entry name" value="HATPase_c"/>
    <property type="match status" value="1"/>
</dbReference>
<dbReference type="PANTHER" id="PTHR43711:SF31">
    <property type="entry name" value="HISTIDINE KINASE"/>
    <property type="match status" value="1"/>
</dbReference>
<keyword evidence="5" id="KW-0418">Kinase</keyword>
<evidence type="ECO:0000259" key="8">
    <source>
        <dbReference type="PROSITE" id="PS50109"/>
    </source>
</evidence>
<keyword evidence="4" id="KW-0547">Nucleotide-binding</keyword>
<feature type="domain" description="Histidine kinase" evidence="8">
    <location>
        <begin position="1"/>
        <end position="71"/>
    </location>
</feature>
<evidence type="ECO:0000256" key="2">
    <source>
        <dbReference type="ARBA" id="ARBA00012438"/>
    </source>
</evidence>
<comment type="catalytic activity">
    <reaction evidence="1">
        <text>ATP + protein L-histidine = ADP + protein N-phospho-L-histidine.</text>
        <dbReference type="EC" id="2.7.13.3"/>
    </reaction>
</comment>
<comment type="caution">
    <text evidence="9">The sequence shown here is derived from an EMBL/GenBank/DDBJ whole genome shotgun (WGS) entry which is preliminary data.</text>
</comment>
<gene>
    <name evidence="9" type="ORF">JFN88_22980</name>
</gene>
<keyword evidence="10" id="KW-1185">Reference proteome</keyword>
<dbReference type="RefSeq" id="WP_199021689.1">
    <property type="nucleotide sequence ID" value="NZ_JAELUP010000117.1"/>
</dbReference>
<dbReference type="InterPro" id="IPR050736">
    <property type="entry name" value="Sensor_HK_Regulatory"/>
</dbReference>
<dbReference type="AlphaFoldDB" id="A0A934J9L6"/>
<dbReference type="InterPro" id="IPR005467">
    <property type="entry name" value="His_kinase_dom"/>
</dbReference>
<keyword evidence="7" id="KW-0902">Two-component regulatory system</keyword>
<dbReference type="InterPro" id="IPR004358">
    <property type="entry name" value="Sig_transdc_His_kin-like_C"/>
</dbReference>
<dbReference type="EMBL" id="JAELUP010000117">
    <property type="protein sequence ID" value="MBJ6364083.1"/>
    <property type="molecule type" value="Genomic_DNA"/>
</dbReference>
<dbReference type="EC" id="2.7.13.3" evidence="2"/>
<dbReference type="InterPro" id="IPR036890">
    <property type="entry name" value="HATPase_C_sf"/>
</dbReference>
<evidence type="ECO:0000256" key="1">
    <source>
        <dbReference type="ARBA" id="ARBA00000085"/>
    </source>
</evidence>
<dbReference type="PRINTS" id="PR00344">
    <property type="entry name" value="BCTRLSENSOR"/>
</dbReference>
<name>A0A934J9L6_9BACL</name>
<keyword evidence="6" id="KW-0067">ATP-binding</keyword>
<dbReference type="PANTHER" id="PTHR43711">
    <property type="entry name" value="TWO-COMPONENT HISTIDINE KINASE"/>
    <property type="match status" value="1"/>
</dbReference>
<evidence type="ECO:0000256" key="4">
    <source>
        <dbReference type="ARBA" id="ARBA00022741"/>
    </source>
</evidence>
<dbReference type="SUPFAM" id="SSF55874">
    <property type="entry name" value="ATPase domain of HSP90 chaperone/DNA topoisomerase II/histidine kinase"/>
    <property type="match status" value="1"/>
</dbReference>
<organism evidence="9 10">
    <name type="scientific">Paenibacillus roseus</name>
    <dbReference type="NCBI Taxonomy" id="2798579"/>
    <lineage>
        <taxon>Bacteria</taxon>
        <taxon>Bacillati</taxon>
        <taxon>Bacillota</taxon>
        <taxon>Bacilli</taxon>
        <taxon>Bacillales</taxon>
        <taxon>Paenibacillaceae</taxon>
        <taxon>Paenibacillus</taxon>
    </lineage>
</organism>
<evidence type="ECO:0000313" key="10">
    <source>
        <dbReference type="Proteomes" id="UP000640274"/>
    </source>
</evidence>
<evidence type="ECO:0000256" key="7">
    <source>
        <dbReference type="ARBA" id="ARBA00023012"/>
    </source>
</evidence>
<dbReference type="Gene3D" id="3.30.565.10">
    <property type="entry name" value="Histidine kinase-like ATPase, C-terminal domain"/>
    <property type="match status" value="1"/>
</dbReference>
<dbReference type="GO" id="GO:0005524">
    <property type="term" value="F:ATP binding"/>
    <property type="evidence" value="ECO:0007669"/>
    <property type="project" value="UniProtKB-KW"/>
</dbReference>
<dbReference type="InterPro" id="IPR003594">
    <property type="entry name" value="HATPase_dom"/>
</dbReference>
<dbReference type="GO" id="GO:0000160">
    <property type="term" value="P:phosphorelay signal transduction system"/>
    <property type="evidence" value="ECO:0007669"/>
    <property type="project" value="UniProtKB-KW"/>
</dbReference>
<evidence type="ECO:0000256" key="3">
    <source>
        <dbReference type="ARBA" id="ARBA00022679"/>
    </source>
</evidence>
<evidence type="ECO:0000256" key="5">
    <source>
        <dbReference type="ARBA" id="ARBA00022777"/>
    </source>
</evidence>
<keyword evidence="3" id="KW-0808">Transferase</keyword>
<evidence type="ECO:0000256" key="6">
    <source>
        <dbReference type="ARBA" id="ARBA00022840"/>
    </source>
</evidence>